<dbReference type="KEGG" id="vg:80549802"/>
<accession>A0A1D7PVI0</accession>
<proteinExistence type="predicted"/>
<evidence type="ECO:0000256" key="1">
    <source>
        <dbReference type="ARBA" id="ARBA00022884"/>
    </source>
</evidence>
<reference evidence="2 3" key="1">
    <citation type="submission" date="2015-09" db="EMBL/GenBank/DDBJ databases">
        <title>Complete genome sequence of a divergent tortoise orthoreovirus strain.</title>
        <authorList>
            <person name="Kugler R."/>
            <person name="Banyai K."/>
            <person name="Ihasz K."/>
            <person name="Marschang R.E."/>
            <person name="Lengyel G."/>
            <person name="Marton S."/>
            <person name="Farkas S.L."/>
        </authorList>
    </citation>
    <scope>NUCLEOTIDE SEQUENCE [LARGE SCALE GENOMIC DNA]</scope>
    <source>
        <strain evidence="2 3">CH1197/96</strain>
    </source>
</reference>
<protein>
    <submittedName>
        <fullName evidence="2">SigmaNS</fullName>
    </submittedName>
</protein>
<evidence type="ECO:0000313" key="3">
    <source>
        <dbReference type="Proteomes" id="UP000501748"/>
    </source>
</evidence>
<name>A0A1D7PVI0_9REOV</name>
<evidence type="ECO:0000313" key="2">
    <source>
        <dbReference type="EMBL" id="AOM63694.1"/>
    </source>
</evidence>
<dbReference type="Proteomes" id="UP000501748">
    <property type="component" value="Genome"/>
</dbReference>
<dbReference type="GO" id="GO:0003968">
    <property type="term" value="F:RNA-directed RNA polymerase activity"/>
    <property type="evidence" value="ECO:0007669"/>
    <property type="project" value="InterPro"/>
</dbReference>
<organism evidence="2 3">
    <name type="scientific">chelonian orthoreovirus</name>
    <dbReference type="NCBI Taxonomy" id="3071237"/>
    <lineage>
        <taxon>Viruses</taxon>
        <taxon>Riboviria</taxon>
        <taxon>Orthornavirae</taxon>
        <taxon>Duplornaviricota</taxon>
        <taxon>Resentoviricetes</taxon>
        <taxon>Reovirales</taxon>
        <taxon>Spinareoviridae</taxon>
        <taxon>Orthoreovirus</taxon>
        <taxon>Orthoreovirus testudinis</taxon>
        <taxon>Testudine orthoreovirus</taxon>
    </lineage>
</organism>
<sequence length="370" mass="40394">MAASHRLGVSRVISNNRTEVLFPSLYLLKCQLSTDSQSVVKGANAYFSNLKSAMRNLNPLMCVATERVIRKVDISRLLAKPTLTLTDRILIAIPQAGQVAGLSSHGIASISSIMSDLTNADATEVAKFIPQNGNPLNPMATARALTLTSSGITLSLDAPHYRDGIVCHGMTELLAFQMCLPYCLAQSGDDVVLTLPQHTAEQMLDDPDLLSTIDISYGTDTRSDQRMTKDQANESSRSINEWEGDRDLERCVIKTILALIVLQFKLELDQLGDLTVETKSAASVASFGTQLLKQAGPLATVDWQLFKLMEAIIDSGKYMNPATVSQKWKEIRLAAAPQGLTKYSVDISNGAWRVKKVDDTFMVVRACKIA</sequence>
<keyword evidence="3" id="KW-1185">Reference proteome</keyword>
<keyword evidence="1" id="KW-0694">RNA-binding</keyword>
<dbReference type="EMBL" id="KT696556">
    <property type="protein sequence ID" value="AOM63694.1"/>
    <property type="molecule type" value="Genomic_RNA"/>
</dbReference>
<dbReference type="Pfam" id="PF01518">
    <property type="entry name" value="PolyG_pol"/>
    <property type="match status" value="1"/>
</dbReference>
<dbReference type="GO" id="GO:0003727">
    <property type="term" value="F:single-stranded RNA binding"/>
    <property type="evidence" value="ECO:0007669"/>
    <property type="project" value="InterPro"/>
</dbReference>
<dbReference type="InterPro" id="IPR002507">
    <property type="entry name" value="Reovirus_polyG_pol"/>
</dbReference>